<feature type="domain" description="Agenet-like" evidence="1">
    <location>
        <begin position="416"/>
        <end position="455"/>
    </location>
</feature>
<dbReference type="Proteomes" id="UP001178507">
    <property type="component" value="Unassembled WGS sequence"/>
</dbReference>
<dbReference type="Pfam" id="PF05641">
    <property type="entry name" value="Agenet"/>
    <property type="match status" value="1"/>
</dbReference>
<dbReference type="CDD" id="cd04508">
    <property type="entry name" value="Tudor_SF"/>
    <property type="match status" value="1"/>
</dbReference>
<dbReference type="EMBL" id="CAUJNA010003640">
    <property type="protein sequence ID" value="CAJ1406683.1"/>
    <property type="molecule type" value="Genomic_DNA"/>
</dbReference>
<keyword evidence="3" id="KW-1185">Reference proteome</keyword>
<dbReference type="InterPro" id="IPR008395">
    <property type="entry name" value="Agenet-like_dom"/>
</dbReference>
<evidence type="ECO:0000313" key="2">
    <source>
        <dbReference type="EMBL" id="CAJ1406683.1"/>
    </source>
</evidence>
<organism evidence="2 3">
    <name type="scientific">Effrenium voratum</name>
    <dbReference type="NCBI Taxonomy" id="2562239"/>
    <lineage>
        <taxon>Eukaryota</taxon>
        <taxon>Sar</taxon>
        <taxon>Alveolata</taxon>
        <taxon>Dinophyceae</taxon>
        <taxon>Suessiales</taxon>
        <taxon>Symbiodiniaceae</taxon>
        <taxon>Effrenium</taxon>
    </lineage>
</organism>
<evidence type="ECO:0000313" key="3">
    <source>
        <dbReference type="Proteomes" id="UP001178507"/>
    </source>
</evidence>
<name>A0AA36JI68_9DINO</name>
<accession>A0AA36JI68</accession>
<sequence length="762" mass="83553">MREEEAKMELDPERPRVLTLKKEEEALLRANGQAQLLLLRRLASDAELLLEDSELRLSSEVPHAARCAELAARALLASSSGDAVYLREMLQATAGAVQDMPQACLLDVPGGVDPKELRRFGDLVAAYLRPKEPIRAKTKLTPAQAALCKQLGLHVGQAVEVRYGEQWFHATVVGFTELGTVQADYFRTDGSLPECAGGEIEVGAIDIRAAQTPRPSRVIDSGKLLIMGERRARLSARLHAAAQAERRAVATGVASSLHTKEQSLAESMLGLPKDGAILDEEMDFSVSCLELPPETATGHGLHRLNQVARVTDAMLEVLPGGRRALLGGDFEERRRARSLLELLPRVGPYGDLASLPTELQDWAVHLRVPNSALRAVRAMQRQAEEETGTLIFWLPPGSSAPRRRELEPLENGAAVEAQYRGSWYKAKVISSSGDSVQISWDYDGSLDEVASDQIRQDGASSRTAWLRSCRVMLALGPERCRLSCTLRAMAAAETACPELWSSEEAQEDAQTELLDGQGEEDFPYSLEVAALEQFDAPWLGAESGVLRTVEVAAPCAMQLVPGKLLLAGTQLDRERAKEYLQWAQESRKDVTNFGLRAGGRLSVMDADMREDVLPVLLPEAQAVWLTLDRIGEIQKETRTLLVFDTGGGSLLAGGRRLLVCGGTELSRSEAAALAREVPSGLAQVAEVQQTAPRRTDPMEVLNTMAWPQCINDWGRLQKVIWAGHPKLKPGWIRVMSKSQKQEYYLRLSDKETTFDISNVLAT</sequence>
<comment type="caution">
    <text evidence="2">The sequence shown here is derived from an EMBL/GenBank/DDBJ whole genome shotgun (WGS) entry which is preliminary data.</text>
</comment>
<dbReference type="AlphaFoldDB" id="A0AA36JI68"/>
<gene>
    <name evidence="2" type="ORF">EVOR1521_LOCUS28577</name>
</gene>
<reference evidence="2" key="1">
    <citation type="submission" date="2023-08" db="EMBL/GenBank/DDBJ databases">
        <authorList>
            <person name="Chen Y."/>
            <person name="Shah S."/>
            <person name="Dougan E. K."/>
            <person name="Thang M."/>
            <person name="Chan C."/>
        </authorList>
    </citation>
    <scope>NUCLEOTIDE SEQUENCE</scope>
</reference>
<proteinExistence type="predicted"/>
<protein>
    <recommendedName>
        <fullName evidence="1">Agenet-like domain-containing protein</fullName>
    </recommendedName>
</protein>
<evidence type="ECO:0000259" key="1">
    <source>
        <dbReference type="Pfam" id="PF05641"/>
    </source>
</evidence>